<dbReference type="EC" id="5.6.2.4" evidence="9"/>
<dbReference type="Pfam" id="PF00580">
    <property type="entry name" value="UvrD-helicase"/>
    <property type="match status" value="1"/>
</dbReference>
<evidence type="ECO:0000256" key="9">
    <source>
        <dbReference type="ARBA" id="ARBA00034808"/>
    </source>
</evidence>
<dbReference type="PROSITE" id="PS51198">
    <property type="entry name" value="UVRD_HELICASE_ATP_BIND"/>
    <property type="match status" value="1"/>
</dbReference>
<keyword evidence="6" id="KW-0238">DNA-binding</keyword>
<evidence type="ECO:0000313" key="15">
    <source>
        <dbReference type="EMBL" id="AXV05141.1"/>
    </source>
</evidence>
<dbReference type="PANTHER" id="PTHR11070:SF2">
    <property type="entry name" value="ATP-DEPENDENT DNA HELICASE SRS2"/>
    <property type="match status" value="1"/>
</dbReference>
<comment type="catalytic activity">
    <reaction evidence="10">
        <text>ATP + H2O = ADP + phosphate + H(+)</text>
        <dbReference type="Rhea" id="RHEA:13065"/>
        <dbReference type="ChEBI" id="CHEBI:15377"/>
        <dbReference type="ChEBI" id="CHEBI:15378"/>
        <dbReference type="ChEBI" id="CHEBI:30616"/>
        <dbReference type="ChEBI" id="CHEBI:43474"/>
        <dbReference type="ChEBI" id="CHEBI:456216"/>
        <dbReference type="EC" id="5.6.2.4"/>
    </reaction>
</comment>
<comment type="catalytic activity">
    <reaction evidence="8">
        <text>Couples ATP hydrolysis with the unwinding of duplex DNA by translocating in the 3'-5' direction.</text>
        <dbReference type="EC" id="5.6.2.4"/>
    </reaction>
</comment>
<dbReference type="GO" id="GO:0003677">
    <property type="term" value="F:DNA binding"/>
    <property type="evidence" value="ECO:0007669"/>
    <property type="project" value="UniProtKB-KW"/>
</dbReference>
<evidence type="ECO:0000259" key="13">
    <source>
        <dbReference type="PROSITE" id="PS51198"/>
    </source>
</evidence>
<dbReference type="PANTHER" id="PTHR11070">
    <property type="entry name" value="UVRD / RECB / PCRA DNA HELICASE FAMILY MEMBER"/>
    <property type="match status" value="1"/>
</dbReference>
<dbReference type="GO" id="GO:0043138">
    <property type="term" value="F:3'-5' DNA helicase activity"/>
    <property type="evidence" value="ECO:0007669"/>
    <property type="project" value="UniProtKB-EC"/>
</dbReference>
<dbReference type="InterPro" id="IPR014017">
    <property type="entry name" value="DNA_helicase_UvrD-like_C"/>
</dbReference>
<evidence type="ECO:0000256" key="6">
    <source>
        <dbReference type="ARBA" id="ARBA00023125"/>
    </source>
</evidence>
<evidence type="ECO:0000259" key="14">
    <source>
        <dbReference type="PROSITE" id="PS51217"/>
    </source>
</evidence>
<evidence type="ECO:0000256" key="12">
    <source>
        <dbReference type="SAM" id="MobiDB-lite"/>
    </source>
</evidence>
<keyword evidence="16" id="KW-1185">Reference proteome</keyword>
<feature type="compositionally biased region" description="Basic residues" evidence="12">
    <location>
        <begin position="794"/>
        <end position="804"/>
    </location>
</feature>
<proteinExistence type="inferred from homology"/>
<name>A0A346XSE4_9ACTN</name>
<dbReference type="KEGG" id="euz:DVS28_a0434"/>
<dbReference type="InterPro" id="IPR000212">
    <property type="entry name" value="DNA_helicase_UvrD/REP"/>
</dbReference>
<dbReference type="Gene3D" id="1.10.10.160">
    <property type="match status" value="1"/>
</dbReference>
<gene>
    <name evidence="15" type="ORF">DVS28_a0434</name>
</gene>
<dbReference type="GO" id="GO:0000725">
    <property type="term" value="P:recombinational repair"/>
    <property type="evidence" value="ECO:0007669"/>
    <property type="project" value="TreeGrafter"/>
</dbReference>
<evidence type="ECO:0000256" key="10">
    <source>
        <dbReference type="ARBA" id="ARBA00048988"/>
    </source>
</evidence>
<dbReference type="Proteomes" id="UP000264006">
    <property type="component" value="Chromosome"/>
</dbReference>
<evidence type="ECO:0000256" key="3">
    <source>
        <dbReference type="ARBA" id="ARBA00022801"/>
    </source>
</evidence>
<evidence type="ECO:0000256" key="2">
    <source>
        <dbReference type="ARBA" id="ARBA00022741"/>
    </source>
</evidence>
<dbReference type="GO" id="GO:0005524">
    <property type="term" value="F:ATP binding"/>
    <property type="evidence" value="ECO:0007669"/>
    <property type="project" value="UniProtKB-UniRule"/>
</dbReference>
<reference evidence="15 16" key="1">
    <citation type="submission" date="2018-09" db="EMBL/GenBank/DDBJ databases">
        <title>Complete genome sequence of Euzebya sp. DY32-46 isolated from seawater of Pacific Ocean.</title>
        <authorList>
            <person name="Xu L."/>
            <person name="Wu Y.-H."/>
            <person name="Xu X.-W."/>
        </authorList>
    </citation>
    <scope>NUCLEOTIDE SEQUENCE [LARGE SCALE GENOMIC DNA]</scope>
    <source>
        <strain evidence="15 16">DY32-46</strain>
    </source>
</reference>
<evidence type="ECO:0000313" key="16">
    <source>
        <dbReference type="Proteomes" id="UP000264006"/>
    </source>
</evidence>
<sequence length="869" mass="93507">MAGPALLGRGAIVRPGQHPPSWVGDAPRFVVDARVVADPGTIVDRLHRLWVARQPYVVELAVDPRELQAPTSSTAPVHSHDPRFLFGLDRLAYLVWANTVDCRGDEPTWWHTVKATRALPSLTAGGHADVTLPDGRPAWIDGGPREPLDLGTVVLHRDDTERGRMALPTNRPLAPTRGLAPDQAAAVTAPGGAVRVAAPAGSGKTRVLSARIEEVLGVRGVPADSVLVLAYNTKAAAELRERCPVPGARVATVHAHALGLLRRHLGDVEVLGDRDVRRILSGLVEVPRRANVDPMQAWIDALERVRIAMVAPEEVEKDHDEVEGLAEVFLAYRDQLARRNAVDFPEMVHRAIELLLTDPAVRAAEQDRVGQVLVDEFQDLTPAYLLYIRLLASPQLQCFGVGDDDQVIYGHAGATPSYLLHFDTLFPGATDHPLTVNYRCPAPVVEGAVQLLGNNKVRLDKVIRPRDGAPDEPITVHRLDRHAEARTVGDTVQGWFDDDVDPTDIAVLGRVRVALLGTQAELSTRGIACRSPIGEWLLARTGVRAALAYLRLASDDHLSGEDLAEVLHRPLRPIPGSMKDPLRRRAWTVESLGRFVDGLDGGGPRRALQDFVRDIEVLRRRALRQPTAEVLRYITDVVGLGDVAESLDHHAVAGGGAAGASHIDDLQALIQVADHCTEAARFPQFLTDVVAQPDPDGPAVTLSTIHSVKGLEWPKVVVVGAAEGISPHRLATGSAELEEERRVFHVAITRASQQLVVVAPTTGTSRFVAEMEGKPALVGRSAAPRPSAGAVTTRKARTPVRKAGRAASSTPRYRASVGLEVKAPGGLAGAIESVTEEGALIRTARGSLLRLKYGSEVRVDGTLGTLVSP</sequence>
<dbReference type="GO" id="GO:0016887">
    <property type="term" value="F:ATP hydrolysis activity"/>
    <property type="evidence" value="ECO:0007669"/>
    <property type="project" value="RHEA"/>
</dbReference>
<evidence type="ECO:0000256" key="1">
    <source>
        <dbReference type="ARBA" id="ARBA00009922"/>
    </source>
</evidence>
<keyword evidence="4 11" id="KW-0347">Helicase</keyword>
<dbReference type="Gene3D" id="1.10.486.10">
    <property type="entry name" value="PCRA, domain 4"/>
    <property type="match status" value="1"/>
</dbReference>
<accession>A0A346XSE4</accession>
<dbReference type="InterPro" id="IPR013986">
    <property type="entry name" value="DExx_box_DNA_helicase_dom_sf"/>
</dbReference>
<dbReference type="PROSITE" id="PS51217">
    <property type="entry name" value="UVRD_HELICASE_CTER"/>
    <property type="match status" value="1"/>
</dbReference>
<evidence type="ECO:0000256" key="5">
    <source>
        <dbReference type="ARBA" id="ARBA00022840"/>
    </source>
</evidence>
<feature type="domain" description="UvrD-like helicase ATP-binding" evidence="13">
    <location>
        <begin position="177"/>
        <end position="441"/>
    </location>
</feature>
<keyword evidence="2 11" id="KW-0547">Nucleotide-binding</keyword>
<evidence type="ECO:0000256" key="11">
    <source>
        <dbReference type="PROSITE-ProRule" id="PRU00560"/>
    </source>
</evidence>
<dbReference type="Gene3D" id="3.40.50.300">
    <property type="entry name" value="P-loop containing nucleotide triphosphate hydrolases"/>
    <property type="match status" value="2"/>
</dbReference>
<dbReference type="EMBL" id="CP031165">
    <property type="protein sequence ID" value="AXV05141.1"/>
    <property type="molecule type" value="Genomic_DNA"/>
</dbReference>
<keyword evidence="3 11" id="KW-0378">Hydrolase</keyword>
<feature type="binding site" evidence="11">
    <location>
        <begin position="198"/>
        <end position="205"/>
    </location>
    <ligand>
        <name>ATP</name>
        <dbReference type="ChEBI" id="CHEBI:30616"/>
    </ligand>
</feature>
<evidence type="ECO:0000256" key="4">
    <source>
        <dbReference type="ARBA" id="ARBA00022806"/>
    </source>
</evidence>
<dbReference type="InterPro" id="IPR027417">
    <property type="entry name" value="P-loop_NTPase"/>
</dbReference>
<keyword evidence="7" id="KW-0413">Isomerase</keyword>
<comment type="similarity">
    <text evidence="1">Belongs to the helicase family. UvrD subfamily.</text>
</comment>
<keyword evidence="5 11" id="KW-0067">ATP-binding</keyword>
<organism evidence="15 16">
    <name type="scientific">Euzebya pacifica</name>
    <dbReference type="NCBI Taxonomy" id="1608957"/>
    <lineage>
        <taxon>Bacteria</taxon>
        <taxon>Bacillati</taxon>
        <taxon>Actinomycetota</taxon>
        <taxon>Nitriliruptoria</taxon>
        <taxon>Euzebyales</taxon>
    </lineage>
</organism>
<dbReference type="CDD" id="cd17932">
    <property type="entry name" value="DEXQc_UvrD"/>
    <property type="match status" value="1"/>
</dbReference>
<dbReference type="SUPFAM" id="SSF52540">
    <property type="entry name" value="P-loop containing nucleoside triphosphate hydrolases"/>
    <property type="match status" value="1"/>
</dbReference>
<protein>
    <recommendedName>
        <fullName evidence="9">DNA 3'-5' helicase</fullName>
        <ecNumber evidence="9">5.6.2.4</ecNumber>
    </recommendedName>
</protein>
<dbReference type="Pfam" id="PF13361">
    <property type="entry name" value="UvrD_C"/>
    <property type="match status" value="2"/>
</dbReference>
<dbReference type="InterPro" id="IPR014016">
    <property type="entry name" value="UvrD-like_ATP-bd"/>
</dbReference>
<dbReference type="AlphaFoldDB" id="A0A346XSE4"/>
<evidence type="ECO:0000256" key="8">
    <source>
        <dbReference type="ARBA" id="ARBA00034617"/>
    </source>
</evidence>
<feature type="region of interest" description="Disordered" evidence="12">
    <location>
        <begin position="779"/>
        <end position="811"/>
    </location>
</feature>
<feature type="domain" description="UvrD-like helicase C-terminal" evidence="14">
    <location>
        <begin position="442"/>
        <end position="710"/>
    </location>
</feature>
<evidence type="ECO:0000256" key="7">
    <source>
        <dbReference type="ARBA" id="ARBA00023235"/>
    </source>
</evidence>